<dbReference type="Proteomes" id="UP000291404">
    <property type="component" value="Unassembled WGS sequence"/>
</dbReference>
<comment type="caution">
    <text evidence="1">The sequence shown here is derived from an EMBL/GenBank/DDBJ whole genome shotgun (WGS) entry which is preliminary data.</text>
</comment>
<reference evidence="1 2" key="1">
    <citation type="submission" date="2017-12" db="EMBL/GenBank/DDBJ databases">
        <authorList>
            <person name="Pombert J.-F."/>
            <person name="Haag K.L."/>
            <person name="Ebert D."/>
        </authorList>
    </citation>
    <scope>NUCLEOTIDE SEQUENCE [LARGE SCALE GENOMIC DNA]</scope>
    <source>
        <strain evidence="1">BE-OM-2</strain>
    </source>
</reference>
<dbReference type="InterPro" id="IPR016024">
    <property type="entry name" value="ARM-type_fold"/>
</dbReference>
<sequence length="1105" mass="131479">MNEDFMLYFSIVEKDLENKKYLEIQNKLPTCITFLRNLKQYIVEYKEIHKNKKITDEKIQKIRIVLIIWIMNILSNPFVFKTKENNEILEFVFECVEIISLEKFCVRCIALLLKKSDNCIEIYESNIFGKKVSNHVFFSIINHLSKLVCLSIYFSDENENIVRFFEFDHKNFEQEKKVVKIIFKTNFIKINHSNLIKRRIFKILTNQTLKGVFDSIKILNYIINNIREENMQVSWTLAKCYEKISKFVKNSDKFLLDVFKRDIFANESLYINALTILSFYILNDRILHKENNGIKNLNENINYENEILFYVLNLMSRDKSNDTKVVYLREMCLFFVWCLVKKKRKIPSVILCEVFINSLLDSNLNCRRGAASIIREFIGRNNLFNGNLYLEIVENDNIFRIQKCFSALESLLCNENIVKYIKDTKNSKNPKNYEYYGYLNSDVEMCKNEKETTNSKSEISKSEISDSNLCENIENIISKDLFHSKEISKEEICETENIENNLFEKKYKSTKNLYICPELLSVCIFKRLIDSVFHYNLEIRIYSSKLLVKHFYKRLVYFKNYLNGNEIWLKILKEIFLEISASEIENNNFLKFEIYSAVNTIKKEIFEIRSINTDLNILDFNVLHGIILVCNEILVQEMDLRIILKVFEIKLKKFFGMKNFEDFCKTFLEIFIKILNQGKIINESIFGIKCKNFHTEDTYCDISSHIESQIDNIIFVFDKNILPEYSEFIGKIMCRFSENFRKLSLLGLRRKNNKSYICCNLFNEIDRKLVLEKYLKNIEGNDYNFKSNTVCAIRKWFINYKIEKVKEFMSNEYLKTIENNILLGMENYEVSFSGDVGFFVRKECFLTSLFLEINEDILMEYFIRFMVDKSREFRQICIEIVLNVQNNISSEINQSNTNFYSSNENNIPLVLQSDNNVLEKDDKIENKINEIFESKSSSIKKFLNQYLSFKNELVENLYGDELHFKICFKILDALNDNFKYEFYQGVLSSWKHSDSSLFNFLFKNLYESRKNLIFFLLKFLDTENSLNHLNKKIKIKRIALPSLIFINEVIDFEINEDNKIYLLNTDLYQSVLNISKKSTNSKILSICELIIEKYKRFLLIDNSFE</sequence>
<name>A0A4V2JWL4_9MICR</name>
<dbReference type="VEuPathDB" id="MicrosporidiaDB:CWI36_0137p0060"/>
<dbReference type="AlphaFoldDB" id="A0A4V2JWL4"/>
<gene>
    <name evidence="1" type="ORF">CWI36_0137p0060</name>
</gene>
<protein>
    <submittedName>
        <fullName evidence="1">Uncharacterized protein</fullName>
    </submittedName>
</protein>
<evidence type="ECO:0000313" key="2">
    <source>
        <dbReference type="Proteomes" id="UP000291404"/>
    </source>
</evidence>
<proteinExistence type="predicted"/>
<dbReference type="VEuPathDB" id="MicrosporidiaDB:CWI39_0440p0020"/>
<dbReference type="SUPFAM" id="SSF48371">
    <property type="entry name" value="ARM repeat"/>
    <property type="match status" value="1"/>
</dbReference>
<dbReference type="EMBL" id="PITI01000137">
    <property type="protein sequence ID" value="TBU08462.1"/>
    <property type="molecule type" value="Genomic_DNA"/>
</dbReference>
<accession>A0A4V2JWL4</accession>
<evidence type="ECO:0000313" key="1">
    <source>
        <dbReference type="EMBL" id="TBU08462.1"/>
    </source>
</evidence>
<organism evidence="1 2">
    <name type="scientific">Hamiltosporidium magnivora</name>
    <dbReference type="NCBI Taxonomy" id="148818"/>
    <lineage>
        <taxon>Eukaryota</taxon>
        <taxon>Fungi</taxon>
        <taxon>Fungi incertae sedis</taxon>
        <taxon>Microsporidia</taxon>
        <taxon>Dubosqiidae</taxon>
        <taxon>Hamiltosporidium</taxon>
    </lineage>
</organism>
<keyword evidence="2" id="KW-1185">Reference proteome</keyword>